<reference evidence="1" key="2">
    <citation type="journal article" date="2015" name="Fish Shellfish Immunol.">
        <title>Early steps in the European eel (Anguilla anguilla)-Vibrio vulnificus interaction in the gills: Role of the RtxA13 toxin.</title>
        <authorList>
            <person name="Callol A."/>
            <person name="Pajuelo D."/>
            <person name="Ebbesson L."/>
            <person name="Teles M."/>
            <person name="MacKenzie S."/>
            <person name="Amaro C."/>
        </authorList>
    </citation>
    <scope>NUCLEOTIDE SEQUENCE</scope>
</reference>
<proteinExistence type="predicted"/>
<dbReference type="AlphaFoldDB" id="A0A0E9P6U4"/>
<sequence length="75" mass="8796">MLEISLVLPGKSSCRAFYSLRIPHPTTQLGQRHTTPENEIFLHTHTHRKVNILYTICSSHRHTLHWNFFCFPPLS</sequence>
<organism evidence="1">
    <name type="scientific">Anguilla anguilla</name>
    <name type="common">European freshwater eel</name>
    <name type="synonym">Muraena anguilla</name>
    <dbReference type="NCBI Taxonomy" id="7936"/>
    <lineage>
        <taxon>Eukaryota</taxon>
        <taxon>Metazoa</taxon>
        <taxon>Chordata</taxon>
        <taxon>Craniata</taxon>
        <taxon>Vertebrata</taxon>
        <taxon>Euteleostomi</taxon>
        <taxon>Actinopterygii</taxon>
        <taxon>Neopterygii</taxon>
        <taxon>Teleostei</taxon>
        <taxon>Anguilliformes</taxon>
        <taxon>Anguillidae</taxon>
        <taxon>Anguilla</taxon>
    </lineage>
</organism>
<dbReference type="EMBL" id="GBXM01108949">
    <property type="protein sequence ID" value="JAG99627.1"/>
    <property type="molecule type" value="Transcribed_RNA"/>
</dbReference>
<evidence type="ECO:0000313" key="1">
    <source>
        <dbReference type="EMBL" id="JAG99627.1"/>
    </source>
</evidence>
<name>A0A0E9P6U4_ANGAN</name>
<reference evidence="1" key="1">
    <citation type="submission" date="2014-11" db="EMBL/GenBank/DDBJ databases">
        <authorList>
            <person name="Amaro Gonzalez C."/>
        </authorList>
    </citation>
    <scope>NUCLEOTIDE SEQUENCE</scope>
</reference>
<protein>
    <submittedName>
        <fullName evidence="1">Uncharacterized protein</fullName>
    </submittedName>
</protein>
<accession>A0A0E9P6U4</accession>